<name>A0A2K8L642_9PROT</name>
<organism evidence="3 4">
    <name type="scientific">Mariprofundus ferrinatatus</name>
    <dbReference type="NCBI Taxonomy" id="1921087"/>
    <lineage>
        <taxon>Bacteria</taxon>
        <taxon>Pseudomonadati</taxon>
        <taxon>Pseudomonadota</taxon>
        <taxon>Candidatius Mariprofundia</taxon>
        <taxon>Mariprofundales</taxon>
        <taxon>Mariprofundaceae</taxon>
        <taxon>Mariprofundus</taxon>
    </lineage>
</organism>
<evidence type="ECO:0000313" key="4">
    <source>
        <dbReference type="Proteomes" id="UP000231637"/>
    </source>
</evidence>
<dbReference type="KEGG" id="mfn:Ga0123462_1724"/>
<sequence>MKSITLLISSLFILSASAMAQEKIESHRAFDTRADRTTTEGQFVTSSSKGALNSGRSAFNRSGKASRHQFDDDAYLRRISYRR</sequence>
<dbReference type="AlphaFoldDB" id="A0A2K8L642"/>
<feature type="chain" id="PRO_5015004735" evidence="2">
    <location>
        <begin position="21"/>
        <end position="83"/>
    </location>
</feature>
<feature type="region of interest" description="Disordered" evidence="1">
    <location>
        <begin position="38"/>
        <end position="69"/>
    </location>
</feature>
<evidence type="ECO:0000256" key="2">
    <source>
        <dbReference type="SAM" id="SignalP"/>
    </source>
</evidence>
<proteinExistence type="predicted"/>
<dbReference type="RefSeq" id="WP_100265905.1">
    <property type="nucleotide sequence ID" value="NZ_CP018800.1"/>
</dbReference>
<protein>
    <submittedName>
        <fullName evidence="3">Uncharacterized protein</fullName>
    </submittedName>
</protein>
<reference evidence="3 4" key="1">
    <citation type="submission" date="2016-12" db="EMBL/GenBank/DDBJ databases">
        <title>Isolation and genomic insights into novel planktonic Zetaproteobacteria from stratified waters of the Chesapeake Bay.</title>
        <authorList>
            <person name="McAllister S.M."/>
            <person name="Kato S."/>
            <person name="Chan C.S."/>
            <person name="Chiu B.K."/>
            <person name="Field E.K."/>
        </authorList>
    </citation>
    <scope>NUCLEOTIDE SEQUENCE [LARGE SCALE GENOMIC DNA]</scope>
    <source>
        <strain evidence="3 4">CP-8</strain>
    </source>
</reference>
<feature type="compositionally biased region" description="Polar residues" evidence="1">
    <location>
        <begin position="40"/>
        <end position="60"/>
    </location>
</feature>
<evidence type="ECO:0000313" key="3">
    <source>
        <dbReference type="EMBL" id="ATX82572.1"/>
    </source>
</evidence>
<evidence type="ECO:0000256" key="1">
    <source>
        <dbReference type="SAM" id="MobiDB-lite"/>
    </source>
</evidence>
<dbReference type="Proteomes" id="UP000231637">
    <property type="component" value="Chromosome"/>
</dbReference>
<keyword evidence="2" id="KW-0732">Signal</keyword>
<dbReference type="EMBL" id="CP018800">
    <property type="protein sequence ID" value="ATX82572.1"/>
    <property type="molecule type" value="Genomic_DNA"/>
</dbReference>
<gene>
    <name evidence="3" type="ORF">Ga0123462_1724</name>
</gene>
<keyword evidence="4" id="KW-1185">Reference proteome</keyword>
<accession>A0A2K8L642</accession>
<feature type="signal peptide" evidence="2">
    <location>
        <begin position="1"/>
        <end position="20"/>
    </location>
</feature>